<keyword evidence="5" id="KW-1185">Reference proteome</keyword>
<protein>
    <submittedName>
        <fullName evidence="4">DUF4124 domain-containing protein</fullName>
    </submittedName>
</protein>
<accession>A0A7X1KRZ8</accession>
<comment type="caution">
    <text evidence="4">The sequence shown here is derived from an EMBL/GenBank/DDBJ whole genome shotgun (WGS) entry which is preliminary data.</text>
</comment>
<name>A0A7X1KRZ8_9PSED</name>
<feature type="compositionally biased region" description="Basic and acidic residues" evidence="1">
    <location>
        <begin position="125"/>
        <end position="138"/>
    </location>
</feature>
<feature type="region of interest" description="Disordered" evidence="1">
    <location>
        <begin position="116"/>
        <end position="138"/>
    </location>
</feature>
<organism evidence="4 5">
    <name type="scientific">Pseudomonas baltica</name>
    <dbReference type="NCBI Taxonomy" id="2762576"/>
    <lineage>
        <taxon>Bacteria</taxon>
        <taxon>Pseudomonadati</taxon>
        <taxon>Pseudomonadota</taxon>
        <taxon>Gammaproteobacteria</taxon>
        <taxon>Pseudomonadales</taxon>
        <taxon>Pseudomonadaceae</taxon>
        <taxon>Pseudomonas</taxon>
    </lineage>
</organism>
<sequence length="138" mass="15409">MRPLFVVFFLLPLGAHAQVYKCTDNSGRVAFSDQPCSAEHSGGPVELKTRLPARDRGQVIQSHSGDGLERSLYGQIPALERQAQQAIDSGDPAQAKLGEELMWRAHQQREAIKRVESAKAQQAETNRKYERALREIGR</sequence>
<proteinExistence type="predicted"/>
<dbReference type="Proteomes" id="UP000546173">
    <property type="component" value="Unassembled WGS sequence"/>
</dbReference>
<dbReference type="RefSeq" id="WP_185793082.1">
    <property type="nucleotide sequence ID" value="NZ_JACMYH010000001.1"/>
</dbReference>
<evidence type="ECO:0000313" key="5">
    <source>
        <dbReference type="Proteomes" id="UP000546173"/>
    </source>
</evidence>
<dbReference type="AlphaFoldDB" id="A0A7X1KRZ8"/>
<keyword evidence="2" id="KW-0732">Signal</keyword>
<evidence type="ECO:0000256" key="1">
    <source>
        <dbReference type="SAM" id="MobiDB-lite"/>
    </source>
</evidence>
<dbReference type="EMBL" id="JACMYH010000001">
    <property type="protein sequence ID" value="MBC2676890.1"/>
    <property type="molecule type" value="Genomic_DNA"/>
</dbReference>
<feature type="domain" description="DUF4124" evidence="3">
    <location>
        <begin position="8"/>
        <end position="49"/>
    </location>
</feature>
<evidence type="ECO:0000313" key="4">
    <source>
        <dbReference type="EMBL" id="MBC2676890.1"/>
    </source>
</evidence>
<reference evidence="4 5" key="1">
    <citation type="submission" date="2020-08" db="EMBL/GenBank/DDBJ databases">
        <title>Pseudomonas sp. nov.</title>
        <authorList>
            <person name="Gieschler S."/>
            <person name="Fiedler G."/>
            <person name="Brinks E."/>
            <person name="Boehnlein C."/>
            <person name="Franz C.M.A.P."/>
            <person name="Kabisch J."/>
        </authorList>
    </citation>
    <scope>NUCLEOTIDE SEQUENCE [LARGE SCALE GENOMIC DNA]</scope>
    <source>
        <strain evidence="4 5">MBT-2</strain>
    </source>
</reference>
<feature type="signal peptide" evidence="2">
    <location>
        <begin position="1"/>
        <end position="17"/>
    </location>
</feature>
<evidence type="ECO:0000256" key="2">
    <source>
        <dbReference type="SAM" id="SignalP"/>
    </source>
</evidence>
<feature type="chain" id="PRO_5031240821" evidence="2">
    <location>
        <begin position="18"/>
        <end position="138"/>
    </location>
</feature>
<dbReference type="InterPro" id="IPR025392">
    <property type="entry name" value="DUF4124"/>
</dbReference>
<gene>
    <name evidence="4" type="ORF">H7993_00650</name>
</gene>
<dbReference type="Pfam" id="PF13511">
    <property type="entry name" value="DUF4124"/>
    <property type="match status" value="1"/>
</dbReference>
<evidence type="ECO:0000259" key="3">
    <source>
        <dbReference type="Pfam" id="PF13511"/>
    </source>
</evidence>